<organism evidence="1 2">
    <name type="scientific">Acetobacter oeni</name>
    <dbReference type="NCBI Taxonomy" id="304077"/>
    <lineage>
        <taxon>Bacteria</taxon>
        <taxon>Pseudomonadati</taxon>
        <taxon>Pseudomonadota</taxon>
        <taxon>Alphaproteobacteria</taxon>
        <taxon>Acetobacterales</taxon>
        <taxon>Acetobacteraceae</taxon>
        <taxon>Acetobacter</taxon>
    </lineage>
</organism>
<evidence type="ECO:0000313" key="1">
    <source>
        <dbReference type="EMBL" id="GEN63162.1"/>
    </source>
</evidence>
<comment type="caution">
    <text evidence="1">The sequence shown here is derived from an EMBL/GenBank/DDBJ whole genome shotgun (WGS) entry which is preliminary data.</text>
</comment>
<reference evidence="1 2" key="1">
    <citation type="submission" date="2019-07" db="EMBL/GenBank/DDBJ databases">
        <title>Whole genome shotgun sequence of Acetobacter oeni NBRC 105207.</title>
        <authorList>
            <person name="Hosoyama A."/>
            <person name="Uohara A."/>
            <person name="Ohji S."/>
            <person name="Ichikawa N."/>
        </authorList>
    </citation>
    <scope>NUCLEOTIDE SEQUENCE [LARGE SCALE GENOMIC DNA]</scope>
    <source>
        <strain evidence="1 2">NBRC 105207</strain>
    </source>
</reference>
<gene>
    <name evidence="1" type="ORF">AOE01nite_13860</name>
</gene>
<dbReference type="EMBL" id="BJYG01000016">
    <property type="protein sequence ID" value="GEN63162.1"/>
    <property type="molecule type" value="Genomic_DNA"/>
</dbReference>
<name>A0A511XJP3_9PROT</name>
<dbReference type="AlphaFoldDB" id="A0A511XJP3"/>
<proteinExistence type="predicted"/>
<accession>A0A511XJP3</accession>
<sequence length="65" mass="7407">MGMYPGVLQHGCKPDHMYDKSQALRITLVRFQQHSTFPQDKNCGVANYHDHAGDAATSRFHYVTQ</sequence>
<protein>
    <submittedName>
        <fullName evidence="1">Uncharacterized protein</fullName>
    </submittedName>
</protein>
<dbReference type="Proteomes" id="UP000321746">
    <property type="component" value="Unassembled WGS sequence"/>
</dbReference>
<keyword evidence="2" id="KW-1185">Reference proteome</keyword>
<evidence type="ECO:0000313" key="2">
    <source>
        <dbReference type="Proteomes" id="UP000321746"/>
    </source>
</evidence>